<name>A0ABY6G3J2_9MICO</name>
<evidence type="ECO:0000313" key="1">
    <source>
        <dbReference type="EMBL" id="UYG17774.1"/>
    </source>
</evidence>
<dbReference type="EMBL" id="CP107020">
    <property type="protein sequence ID" value="UYG17774.1"/>
    <property type="molecule type" value="Genomic_DNA"/>
</dbReference>
<protein>
    <submittedName>
        <fullName evidence="1">Uncharacterized protein</fullName>
    </submittedName>
</protein>
<sequence length="265" mass="28122">MPAPHRLPWPTEADVLPVEPLRPVLERLASLALRHGDDVVLLPALVDDEGEADEAADPPPALEQVLEEFGGIELRGRVRLDLLVDERTELGPYTLLGDATTYYPLYEGSDVAVVLTIAGDGTPGAVYGIGEDLSLTLAARDLGAFLERWADALTASLDELDAEVERRADASEADRAEAAEELMEAHLLRTVLGTLPERVSVPVVPVAPGSVPEGLPAGTIAVADLRDAPLDATVDVMDAELPGDPLDHHLAWAHGGQVVAVVEED</sequence>
<gene>
    <name evidence="1" type="ORF">BRM3_04955</name>
</gene>
<proteinExistence type="predicted"/>
<evidence type="ECO:0000313" key="2">
    <source>
        <dbReference type="Proteomes" id="UP001164305"/>
    </source>
</evidence>
<dbReference type="RefSeq" id="WP_263594982.1">
    <property type="nucleotide sequence ID" value="NZ_CP107020.1"/>
</dbReference>
<dbReference type="Proteomes" id="UP001164305">
    <property type="component" value="Chromosome"/>
</dbReference>
<organism evidence="1 2">
    <name type="scientific">Brachybacterium huguangmaarense</name>
    <dbReference type="NCBI Taxonomy" id="1652028"/>
    <lineage>
        <taxon>Bacteria</taxon>
        <taxon>Bacillati</taxon>
        <taxon>Actinomycetota</taxon>
        <taxon>Actinomycetes</taxon>
        <taxon>Micrococcales</taxon>
        <taxon>Dermabacteraceae</taxon>
        <taxon>Brachybacterium</taxon>
    </lineage>
</organism>
<keyword evidence="2" id="KW-1185">Reference proteome</keyword>
<reference evidence="1" key="1">
    <citation type="submission" date="2022-10" db="EMBL/GenBank/DDBJ databases">
        <title>Whole-Genome Sequencing of Brachybacterium huguangmaarense BRM-3, Isolated from Betula schmidtii.</title>
        <authorList>
            <person name="Haam D."/>
        </authorList>
    </citation>
    <scope>NUCLEOTIDE SEQUENCE</scope>
    <source>
        <strain evidence="1">BRM-3</strain>
    </source>
</reference>
<accession>A0ABY6G3J2</accession>